<keyword evidence="2" id="KW-1185">Reference proteome</keyword>
<evidence type="ECO:0000313" key="2">
    <source>
        <dbReference type="Proteomes" id="UP000638648"/>
    </source>
</evidence>
<evidence type="ECO:0008006" key="3">
    <source>
        <dbReference type="Google" id="ProtNLM"/>
    </source>
</evidence>
<accession>A0A927MZF6</accession>
<comment type="caution">
    <text evidence="1">The sequence shown here is derived from an EMBL/GenBank/DDBJ whole genome shotgun (WGS) entry which is preliminary data.</text>
</comment>
<gene>
    <name evidence="1" type="ORF">HEB94_006649</name>
</gene>
<proteinExistence type="predicted"/>
<dbReference type="Proteomes" id="UP000638648">
    <property type="component" value="Unassembled WGS sequence"/>
</dbReference>
<evidence type="ECO:0000313" key="1">
    <source>
        <dbReference type="EMBL" id="MBE1609801.1"/>
    </source>
</evidence>
<name>A0A927MZF6_9ACTN</name>
<dbReference type="RefSeq" id="WP_202896669.1">
    <property type="nucleotide sequence ID" value="NZ_BAABJL010000106.1"/>
</dbReference>
<dbReference type="AlphaFoldDB" id="A0A927MZF6"/>
<dbReference type="SUPFAM" id="SSF55961">
    <property type="entry name" value="Bet v1-like"/>
    <property type="match status" value="1"/>
</dbReference>
<reference evidence="1" key="1">
    <citation type="submission" date="2020-10" db="EMBL/GenBank/DDBJ databases">
        <title>Sequencing the genomes of 1000 actinobacteria strains.</title>
        <authorList>
            <person name="Klenk H.-P."/>
        </authorList>
    </citation>
    <scope>NUCLEOTIDE SEQUENCE</scope>
    <source>
        <strain evidence="1">DSM 45354</strain>
    </source>
</reference>
<organism evidence="1 2">
    <name type="scientific">Actinopolymorpha pittospori</name>
    <dbReference type="NCBI Taxonomy" id="648752"/>
    <lineage>
        <taxon>Bacteria</taxon>
        <taxon>Bacillati</taxon>
        <taxon>Actinomycetota</taxon>
        <taxon>Actinomycetes</taxon>
        <taxon>Propionibacteriales</taxon>
        <taxon>Actinopolymorphaceae</taxon>
        <taxon>Actinopolymorpha</taxon>
    </lineage>
</organism>
<protein>
    <recommendedName>
        <fullName evidence="3">Polyketide cyclase / dehydrase and lipid transport</fullName>
    </recommendedName>
</protein>
<sequence>MNARTDPIPGGEDDLPFVDEHHVVVSAPPLVVWRSLLTHFTRPDLSGAQALASVLAAEPRRASGTALDDGATLPGFAVARAVPGHLLRLTGRHRFSRYAWVFTLAVCSGGTTLTARTNAEFPGLHGSVYRGLVISSGAHRAFVAHMLRAVRRAAERETGG</sequence>
<dbReference type="EMBL" id="JADBEM010000001">
    <property type="protein sequence ID" value="MBE1609801.1"/>
    <property type="molecule type" value="Genomic_DNA"/>
</dbReference>